<evidence type="ECO:0000256" key="1">
    <source>
        <dbReference type="ARBA" id="ARBA00022857"/>
    </source>
</evidence>
<gene>
    <name evidence="4" type="ORF">E3T55_06825</name>
</gene>
<keyword evidence="1" id="KW-0521">NADP</keyword>
<dbReference type="InterPro" id="IPR020843">
    <property type="entry name" value="ER"/>
</dbReference>
<accession>A0A4R9A4N9</accession>
<dbReference type="Proteomes" id="UP000297447">
    <property type="component" value="Unassembled WGS sequence"/>
</dbReference>
<dbReference type="PANTHER" id="PTHR48106:SF18">
    <property type="entry name" value="QUINONE OXIDOREDUCTASE PIG3"/>
    <property type="match status" value="1"/>
</dbReference>
<dbReference type="Pfam" id="PF00107">
    <property type="entry name" value="ADH_zinc_N"/>
    <property type="match status" value="1"/>
</dbReference>
<keyword evidence="5" id="KW-1185">Reference proteome</keyword>
<protein>
    <submittedName>
        <fullName evidence="4">NADPH:quinone reductase</fullName>
    </submittedName>
</protein>
<keyword evidence="2" id="KW-0560">Oxidoreductase</keyword>
<dbReference type="Gene3D" id="3.90.180.10">
    <property type="entry name" value="Medium-chain alcohol dehydrogenases, catalytic domain"/>
    <property type="match status" value="1"/>
</dbReference>
<dbReference type="InterPro" id="IPR013154">
    <property type="entry name" value="ADH-like_N"/>
</dbReference>
<dbReference type="AlphaFoldDB" id="A0A4R9A4N9"/>
<dbReference type="InterPro" id="IPR011032">
    <property type="entry name" value="GroES-like_sf"/>
</dbReference>
<dbReference type="PANTHER" id="PTHR48106">
    <property type="entry name" value="QUINONE OXIDOREDUCTASE PIG3-RELATED"/>
    <property type="match status" value="1"/>
</dbReference>
<dbReference type="SMART" id="SM00829">
    <property type="entry name" value="PKS_ER"/>
    <property type="match status" value="1"/>
</dbReference>
<evidence type="ECO:0000256" key="2">
    <source>
        <dbReference type="ARBA" id="ARBA00023002"/>
    </source>
</evidence>
<evidence type="ECO:0000313" key="5">
    <source>
        <dbReference type="Proteomes" id="UP000297447"/>
    </source>
</evidence>
<comment type="caution">
    <text evidence="4">The sequence shown here is derived from an EMBL/GenBank/DDBJ whole genome shotgun (WGS) entry which is preliminary data.</text>
</comment>
<organism evidence="4 5">
    <name type="scientific">Cryobacterium frigoriphilum</name>
    <dbReference type="NCBI Taxonomy" id="1259150"/>
    <lineage>
        <taxon>Bacteria</taxon>
        <taxon>Bacillati</taxon>
        <taxon>Actinomycetota</taxon>
        <taxon>Actinomycetes</taxon>
        <taxon>Micrococcales</taxon>
        <taxon>Microbacteriaceae</taxon>
        <taxon>Cryobacterium</taxon>
    </lineage>
</organism>
<dbReference type="GO" id="GO:0070402">
    <property type="term" value="F:NADPH binding"/>
    <property type="evidence" value="ECO:0007669"/>
    <property type="project" value="TreeGrafter"/>
</dbReference>
<dbReference type="InterPro" id="IPR036291">
    <property type="entry name" value="NAD(P)-bd_dom_sf"/>
</dbReference>
<proteinExistence type="predicted"/>
<reference evidence="4 5" key="1">
    <citation type="submission" date="2019-03" db="EMBL/GenBank/DDBJ databases">
        <title>Genomics of glacier-inhabiting Cryobacterium strains.</title>
        <authorList>
            <person name="Liu Q."/>
            <person name="Xin Y.-H."/>
        </authorList>
    </citation>
    <scope>NUCLEOTIDE SEQUENCE [LARGE SCALE GENOMIC DNA]</scope>
    <source>
        <strain evidence="4 5">Hh14</strain>
    </source>
</reference>
<dbReference type="InterPro" id="IPR013149">
    <property type="entry name" value="ADH-like_C"/>
</dbReference>
<name>A0A4R9A4N9_9MICO</name>
<evidence type="ECO:0000313" key="4">
    <source>
        <dbReference type="EMBL" id="TFD52192.1"/>
    </source>
</evidence>
<dbReference type="SUPFAM" id="SSF50129">
    <property type="entry name" value="GroES-like"/>
    <property type="match status" value="1"/>
</dbReference>
<sequence>MRAIRLTGPVSPDELIVTDVPIPDVRPGWVRIRVMAFGVNESEVTSRRGESSPDFTFPRILGIEAVGIVDATGDGVHLDLGQKVFTMMGGLGRSIDGAYAEYTVVDARNVIPFTSDLPWETLGALPEMLQTAHGSITTGLALQAGQNILIHGGTSAVGLSAIAVAHHLGATVISTTRNPARFDLLKQVGADYAVLDDDSFTDNINEVAPEGLDAVLELINAPALPKMLSLVRVGGTVCFTGALAGEWTIPNSPFNIPNGTRLTSYGGNATNLPAASLQHYLGAIAAGTFKTVISKVHSGLDEVRTAHRALERNDAPGRHVVLLATM</sequence>
<dbReference type="SUPFAM" id="SSF51735">
    <property type="entry name" value="NAD(P)-binding Rossmann-fold domains"/>
    <property type="match status" value="1"/>
</dbReference>
<dbReference type="GO" id="GO:0016651">
    <property type="term" value="F:oxidoreductase activity, acting on NAD(P)H"/>
    <property type="evidence" value="ECO:0007669"/>
    <property type="project" value="TreeGrafter"/>
</dbReference>
<evidence type="ECO:0000259" key="3">
    <source>
        <dbReference type="SMART" id="SM00829"/>
    </source>
</evidence>
<dbReference type="Pfam" id="PF08240">
    <property type="entry name" value="ADH_N"/>
    <property type="match status" value="1"/>
</dbReference>
<dbReference type="OrthoDB" id="3175656at2"/>
<feature type="domain" description="Enoyl reductase (ER)" evidence="3">
    <location>
        <begin position="10"/>
        <end position="321"/>
    </location>
</feature>
<dbReference type="EMBL" id="SOHE01000030">
    <property type="protein sequence ID" value="TFD52192.1"/>
    <property type="molecule type" value="Genomic_DNA"/>
</dbReference>